<keyword evidence="3" id="KW-1185">Reference proteome</keyword>
<name>A0A557SWH5_9ARCH</name>
<feature type="domain" description="N-acetyltransferase" evidence="1">
    <location>
        <begin position="22"/>
        <end position="175"/>
    </location>
</feature>
<protein>
    <submittedName>
        <fullName evidence="2">N-acetylglutamate synthase</fullName>
        <ecNumber evidence="2">2.3.1.1</ecNumber>
    </submittedName>
</protein>
<dbReference type="Pfam" id="PF13302">
    <property type="entry name" value="Acetyltransf_3"/>
    <property type="match status" value="1"/>
</dbReference>
<dbReference type="AlphaFoldDB" id="A0A557SWH5"/>
<dbReference type="RefSeq" id="WP_144729741.1">
    <property type="nucleotide sequence ID" value="NZ_ML675581.1"/>
</dbReference>
<dbReference type="GO" id="GO:0016747">
    <property type="term" value="F:acyltransferase activity, transferring groups other than amino-acyl groups"/>
    <property type="evidence" value="ECO:0007669"/>
    <property type="project" value="InterPro"/>
</dbReference>
<dbReference type="PANTHER" id="PTHR43610:SF1">
    <property type="entry name" value="N-ACETYLTRANSFERASE DOMAIN-CONTAINING PROTEIN"/>
    <property type="match status" value="1"/>
</dbReference>
<dbReference type="Gene3D" id="3.40.630.30">
    <property type="match status" value="1"/>
</dbReference>
<dbReference type="PANTHER" id="PTHR43610">
    <property type="entry name" value="BLL6696 PROTEIN"/>
    <property type="match status" value="1"/>
</dbReference>
<accession>A0A557SWH5</accession>
<evidence type="ECO:0000259" key="1">
    <source>
        <dbReference type="PROSITE" id="PS51186"/>
    </source>
</evidence>
<dbReference type="PROSITE" id="PS51186">
    <property type="entry name" value="GNAT"/>
    <property type="match status" value="1"/>
</dbReference>
<evidence type="ECO:0000313" key="2">
    <source>
        <dbReference type="EMBL" id="TVP40953.1"/>
    </source>
</evidence>
<dbReference type="Proteomes" id="UP000315289">
    <property type="component" value="Unassembled WGS sequence"/>
</dbReference>
<dbReference type="InterPro" id="IPR000182">
    <property type="entry name" value="GNAT_dom"/>
</dbReference>
<dbReference type="SUPFAM" id="SSF55729">
    <property type="entry name" value="Acyl-CoA N-acyltransferases (Nat)"/>
    <property type="match status" value="1"/>
</dbReference>
<comment type="caution">
    <text evidence="2">The sequence shown here is derived from an EMBL/GenBank/DDBJ whole genome shotgun (WGS) entry which is preliminary data.</text>
</comment>
<dbReference type="EC" id="2.3.1.1" evidence="2"/>
<reference evidence="2 3" key="1">
    <citation type="journal article" date="2019" name="Front. Microbiol.">
        <title>Ammonia Oxidation by the Arctic Terrestrial Thaumarchaeote Candidatus Nitrosocosmicus arcticus Is Stimulated by Increasing Temperatures.</title>
        <authorList>
            <person name="Alves R.J.E."/>
            <person name="Kerou M."/>
            <person name="Zappe A."/>
            <person name="Bittner R."/>
            <person name="Abby S.S."/>
            <person name="Schmidt H.A."/>
            <person name="Pfeifer K."/>
            <person name="Schleper C."/>
        </authorList>
    </citation>
    <scope>NUCLEOTIDE SEQUENCE [LARGE SCALE GENOMIC DNA]</scope>
    <source>
        <strain evidence="2 3">Kfb</strain>
    </source>
</reference>
<dbReference type="OrthoDB" id="350775at2157"/>
<organism evidence="2 3">
    <name type="scientific">Candidatus Nitrosocosmicus arcticus</name>
    <dbReference type="NCBI Taxonomy" id="2035267"/>
    <lineage>
        <taxon>Archaea</taxon>
        <taxon>Nitrososphaerota</taxon>
        <taxon>Nitrososphaeria</taxon>
        <taxon>Nitrososphaerales</taxon>
        <taxon>Nitrososphaeraceae</taxon>
        <taxon>Candidatus Nitrosocosmicus</taxon>
    </lineage>
</organism>
<dbReference type="EMBL" id="VOAH01000005">
    <property type="protein sequence ID" value="TVP40953.1"/>
    <property type="molecule type" value="Genomic_DNA"/>
</dbReference>
<sequence>MTNSIWFEMVDIEDVTLEGHHIILRSPRSDDLEGLCDAANDGEIWKNPFAVFPSVDEMSVYLQNLIKHDNTLLPFIIVEKKSNKIIGTTRFLHMDHENRRVEIGHTWIAESFRGTAVNTEAEFLMLQYAFEKLRCIAVEIRADVLNKVSRKTIERLGAKQDGILRKHEIMKNGGIKNTVCYSIISEEWPDVRENLMAKLNGYKNRLFQLFLYLMIFPIII</sequence>
<keyword evidence="2" id="KW-0808">Transferase</keyword>
<proteinExistence type="predicted"/>
<evidence type="ECO:0000313" key="3">
    <source>
        <dbReference type="Proteomes" id="UP000315289"/>
    </source>
</evidence>
<keyword evidence="2" id="KW-0012">Acyltransferase</keyword>
<gene>
    <name evidence="2" type="ORF">NARC_50134</name>
</gene>
<dbReference type="InterPro" id="IPR016181">
    <property type="entry name" value="Acyl_CoA_acyltransferase"/>
</dbReference>